<gene>
    <name evidence="3" type="primary">LOC111348824</name>
</gene>
<dbReference type="PROSITE" id="PS51257">
    <property type="entry name" value="PROKAR_LIPOPROTEIN"/>
    <property type="match status" value="1"/>
</dbReference>
<feature type="chain" id="PRO_5039945517" evidence="1">
    <location>
        <begin position="19"/>
        <end position="104"/>
    </location>
</feature>
<dbReference type="InterPro" id="IPR036084">
    <property type="entry name" value="Ser_inhib-like_sf"/>
</dbReference>
<dbReference type="Proteomes" id="UP000301870">
    <property type="component" value="Chromosome 8"/>
</dbReference>
<keyword evidence="1" id="KW-0732">Signal</keyword>
<organism evidence="2 3">
    <name type="scientific">Spodoptera litura</name>
    <name type="common">Asian cotton leafworm</name>
    <dbReference type="NCBI Taxonomy" id="69820"/>
    <lineage>
        <taxon>Eukaryota</taxon>
        <taxon>Metazoa</taxon>
        <taxon>Ecdysozoa</taxon>
        <taxon>Arthropoda</taxon>
        <taxon>Hexapoda</taxon>
        <taxon>Insecta</taxon>
        <taxon>Pterygota</taxon>
        <taxon>Neoptera</taxon>
        <taxon>Endopterygota</taxon>
        <taxon>Lepidoptera</taxon>
        <taxon>Glossata</taxon>
        <taxon>Ditrysia</taxon>
        <taxon>Noctuoidea</taxon>
        <taxon>Noctuidae</taxon>
        <taxon>Amphipyrinae</taxon>
        <taxon>Spodoptera</taxon>
    </lineage>
</organism>
<accession>A0A9J7DNV6</accession>
<name>A0A9J7DNV6_SPOLT</name>
<keyword evidence="2" id="KW-1185">Reference proteome</keyword>
<evidence type="ECO:0000313" key="3">
    <source>
        <dbReference type="RefSeq" id="XP_022815493.1"/>
    </source>
</evidence>
<evidence type="ECO:0000256" key="1">
    <source>
        <dbReference type="SAM" id="SignalP"/>
    </source>
</evidence>
<dbReference type="Gene3D" id="2.10.25.10">
    <property type="entry name" value="Laminin"/>
    <property type="match status" value="1"/>
</dbReference>
<dbReference type="SUPFAM" id="SSF57567">
    <property type="entry name" value="Serine protease inhibitors"/>
    <property type="match status" value="1"/>
</dbReference>
<proteinExistence type="predicted"/>
<dbReference type="AlphaFoldDB" id="A0A9J7DNV6"/>
<evidence type="ECO:0000313" key="2">
    <source>
        <dbReference type="Proteomes" id="UP000301870"/>
    </source>
</evidence>
<feature type="signal peptide" evidence="1">
    <location>
        <begin position="1"/>
        <end position="18"/>
    </location>
</feature>
<dbReference type="GeneID" id="111348824"/>
<dbReference type="RefSeq" id="XP_022815493.1">
    <property type="nucleotide sequence ID" value="XM_022959725.1"/>
</dbReference>
<protein>
    <submittedName>
        <fullName evidence="3">Uncharacterized protein LOC111348824 isoform X2</fullName>
    </submittedName>
</protein>
<sequence length="104" mass="11222">MRVIFALCVISLIALASCSTNLHPRGCIYIMGRCYKECEEGTHSYTTGCGPLTPEPTCDEPSPVAGKGLICDYSACYCDSPTVRDTTSGKCVTLDKCPKKKECN</sequence>
<reference evidence="3" key="1">
    <citation type="submission" date="2025-08" db="UniProtKB">
        <authorList>
            <consortium name="RefSeq"/>
        </authorList>
    </citation>
    <scope>IDENTIFICATION</scope>
    <source>
        <strain evidence="3">Ishihara</strain>
        <tissue evidence="3">Whole body</tissue>
    </source>
</reference>